<dbReference type="InterPro" id="IPR036985">
    <property type="entry name" value="Transglutaminase-like_sf"/>
</dbReference>
<reference evidence="3 4" key="1">
    <citation type="submission" date="2024-05" db="EMBL/GenBank/DDBJ databases">
        <authorList>
            <person name="Wallberg A."/>
        </authorList>
    </citation>
    <scope>NUCLEOTIDE SEQUENCE [LARGE SCALE GENOMIC DNA]</scope>
</reference>
<dbReference type="Proteomes" id="UP001497623">
    <property type="component" value="Unassembled WGS sequence"/>
</dbReference>
<dbReference type="SUPFAM" id="SSF54001">
    <property type="entry name" value="Cysteine proteinases"/>
    <property type="match status" value="1"/>
</dbReference>
<gene>
    <name evidence="3" type="ORF">MNOR_LOCUS36267</name>
</gene>
<dbReference type="Gene3D" id="2.60.40.10">
    <property type="entry name" value="Immunoglobulins"/>
    <property type="match status" value="1"/>
</dbReference>
<feature type="domain" description="Transglutaminase C-terminal" evidence="2">
    <location>
        <begin position="131"/>
        <end position="236"/>
    </location>
</feature>
<dbReference type="GO" id="GO:0003810">
    <property type="term" value="F:protein-glutamine gamma-glutamyltransferase activity"/>
    <property type="evidence" value="ECO:0007669"/>
    <property type="project" value="InterPro"/>
</dbReference>
<dbReference type="InterPro" id="IPR050779">
    <property type="entry name" value="Transglutaminase"/>
</dbReference>
<name>A0AAV2SGA6_MEGNR</name>
<comment type="caution">
    <text evidence="3">The sequence shown here is derived from an EMBL/GenBank/DDBJ whole genome shotgun (WGS) entry which is preliminary data.</text>
</comment>
<keyword evidence="4" id="KW-1185">Reference proteome</keyword>
<dbReference type="PANTHER" id="PTHR11590:SF69">
    <property type="entry name" value="RE08173P"/>
    <property type="match status" value="1"/>
</dbReference>
<accession>A0AAV2SGA6</accession>
<proteinExistence type="predicted"/>
<dbReference type="Gene3D" id="3.90.260.10">
    <property type="entry name" value="Transglutaminase-like"/>
    <property type="match status" value="1"/>
</dbReference>
<dbReference type="PANTHER" id="PTHR11590">
    <property type="entry name" value="PROTEIN-GLUTAMINE GAMMA-GLUTAMYLTRANSFERASE"/>
    <property type="match status" value="1"/>
</dbReference>
<dbReference type="FunFam" id="2.60.40.10:FF:000171">
    <property type="entry name" value="protein-glutamine gamma-glutamyltransferase 6"/>
    <property type="match status" value="1"/>
</dbReference>
<dbReference type="Pfam" id="PF00927">
    <property type="entry name" value="Transglut_C"/>
    <property type="match status" value="1"/>
</dbReference>
<protein>
    <recommendedName>
        <fullName evidence="2">Transglutaminase C-terminal domain-containing protein</fullName>
    </recommendedName>
</protein>
<sequence>MEEDSMTDISGVSEDSQGQYRCGPASLAAIKMGHIKKPYDIPFVFAEVNADKLFWKYRGPTQPMKLLGKKTEGVGLHVSTKAVGKFQREDITDLYKHGEDSYEERSVMKKALRMCDSSFARYYLNEELEDVEFDFQLLDDIIIGQPFKVCVGIQNKSDKSHDVEVILRADTMLYTGVTKDQVKRHKEELTLKPHAEEKVTLEVTYDDYYSKLRDQCAMNLACLAKVKETDFEYFAQDDFRCIKPDIKIEVKCYFSNNLK</sequence>
<dbReference type="InterPro" id="IPR008958">
    <property type="entry name" value="Transglutaminase_C"/>
</dbReference>
<evidence type="ECO:0000256" key="1">
    <source>
        <dbReference type="SAM" id="MobiDB-lite"/>
    </source>
</evidence>
<feature type="region of interest" description="Disordered" evidence="1">
    <location>
        <begin position="1"/>
        <end position="20"/>
    </location>
</feature>
<dbReference type="InterPro" id="IPR013783">
    <property type="entry name" value="Ig-like_fold"/>
</dbReference>
<dbReference type="EMBL" id="CAXKWB010064865">
    <property type="protein sequence ID" value="CAL4188208.1"/>
    <property type="molecule type" value="Genomic_DNA"/>
</dbReference>
<dbReference type="SUPFAM" id="SSF49309">
    <property type="entry name" value="Transglutaminase, two C-terminal domains"/>
    <property type="match status" value="1"/>
</dbReference>
<evidence type="ECO:0000313" key="3">
    <source>
        <dbReference type="EMBL" id="CAL4188208.1"/>
    </source>
</evidence>
<dbReference type="InterPro" id="IPR038765">
    <property type="entry name" value="Papain-like_cys_pep_sf"/>
</dbReference>
<dbReference type="InterPro" id="IPR036238">
    <property type="entry name" value="Transglutaminase_C_sf"/>
</dbReference>
<feature type="compositionally biased region" description="Polar residues" evidence="1">
    <location>
        <begin position="7"/>
        <end position="19"/>
    </location>
</feature>
<dbReference type="AlphaFoldDB" id="A0AAV2SGA6"/>
<evidence type="ECO:0000259" key="2">
    <source>
        <dbReference type="Pfam" id="PF00927"/>
    </source>
</evidence>
<organism evidence="3 4">
    <name type="scientific">Meganyctiphanes norvegica</name>
    <name type="common">Northern krill</name>
    <name type="synonym">Thysanopoda norvegica</name>
    <dbReference type="NCBI Taxonomy" id="48144"/>
    <lineage>
        <taxon>Eukaryota</taxon>
        <taxon>Metazoa</taxon>
        <taxon>Ecdysozoa</taxon>
        <taxon>Arthropoda</taxon>
        <taxon>Crustacea</taxon>
        <taxon>Multicrustacea</taxon>
        <taxon>Malacostraca</taxon>
        <taxon>Eumalacostraca</taxon>
        <taxon>Eucarida</taxon>
        <taxon>Euphausiacea</taxon>
        <taxon>Euphausiidae</taxon>
        <taxon>Meganyctiphanes</taxon>
    </lineage>
</organism>
<evidence type="ECO:0000313" key="4">
    <source>
        <dbReference type="Proteomes" id="UP001497623"/>
    </source>
</evidence>